<dbReference type="CDD" id="cd03354">
    <property type="entry name" value="LbH_SAT"/>
    <property type="match status" value="1"/>
</dbReference>
<dbReference type="GO" id="GO:0009001">
    <property type="term" value="F:serine O-acetyltransferase activity"/>
    <property type="evidence" value="ECO:0007669"/>
    <property type="project" value="UniProtKB-EC"/>
</dbReference>
<accession>A0AAE9XC06</accession>
<keyword evidence="4 5" id="KW-0012">Acyltransferase</keyword>
<dbReference type="InterPro" id="IPR018357">
    <property type="entry name" value="Hexapep_transf_CS"/>
</dbReference>
<evidence type="ECO:0000256" key="3">
    <source>
        <dbReference type="ARBA" id="ARBA00022737"/>
    </source>
</evidence>
<dbReference type="GO" id="GO:0005737">
    <property type="term" value="C:cytoplasm"/>
    <property type="evidence" value="ECO:0007669"/>
    <property type="project" value="InterPro"/>
</dbReference>
<organism evidence="6 7">
    <name type="scientific">Porphyromonas gingivalis</name>
    <name type="common">Bacteroides gingivalis</name>
    <dbReference type="NCBI Taxonomy" id="837"/>
    <lineage>
        <taxon>Bacteria</taxon>
        <taxon>Pseudomonadati</taxon>
        <taxon>Bacteroidota</taxon>
        <taxon>Bacteroidia</taxon>
        <taxon>Bacteroidales</taxon>
        <taxon>Porphyromonadaceae</taxon>
        <taxon>Porphyromonas</taxon>
    </lineage>
</organism>
<dbReference type="GO" id="GO:0006535">
    <property type="term" value="P:cysteine biosynthetic process from serine"/>
    <property type="evidence" value="ECO:0007669"/>
    <property type="project" value="InterPro"/>
</dbReference>
<sequence length="183" mass="19906">MTCWELIKSDLYRHYGRFSWGSFLRGYFLIPGFRFMVWLRFATATYNNKLLGWLPWLISRHYAYLFGIDIPRGGRIGKGFYIGHFSGIVISPSAIIGDNCNISQGVTIGVSGRGDKRGVATIGNGVYIGPGAKIVGKVTIGDNVAIGANAVVTKDIPTGAVVAEIPAQVISYRGSQEFILNPS</sequence>
<comment type="similarity">
    <text evidence="1 5">Belongs to the transferase hexapeptide repeat family.</text>
</comment>
<name>A0AAE9XC06_PORGN</name>
<dbReference type="PANTHER" id="PTHR42811">
    <property type="entry name" value="SERINE ACETYLTRANSFERASE"/>
    <property type="match status" value="1"/>
</dbReference>
<dbReference type="Gene3D" id="2.160.10.10">
    <property type="entry name" value="Hexapeptide repeat proteins"/>
    <property type="match status" value="1"/>
</dbReference>
<gene>
    <name evidence="6" type="ORF">NY151_10155</name>
</gene>
<dbReference type="PROSITE" id="PS00101">
    <property type="entry name" value="HEXAPEP_TRANSFERASES"/>
    <property type="match status" value="1"/>
</dbReference>
<dbReference type="RefSeq" id="WP_077070787.1">
    <property type="nucleotide sequence ID" value="NZ_CP116614.1"/>
</dbReference>
<dbReference type="AlphaFoldDB" id="A0AAE9XC06"/>
<evidence type="ECO:0000313" key="6">
    <source>
        <dbReference type="EMBL" id="WCG02998.1"/>
    </source>
</evidence>
<evidence type="ECO:0000256" key="4">
    <source>
        <dbReference type="ARBA" id="ARBA00023315"/>
    </source>
</evidence>
<evidence type="ECO:0000313" key="7">
    <source>
        <dbReference type="Proteomes" id="UP001179501"/>
    </source>
</evidence>
<keyword evidence="2 5" id="KW-0808">Transferase</keyword>
<evidence type="ECO:0000256" key="5">
    <source>
        <dbReference type="PIRNR" id="PIRNR000441"/>
    </source>
</evidence>
<dbReference type="Pfam" id="PF00132">
    <property type="entry name" value="Hexapep"/>
    <property type="match status" value="1"/>
</dbReference>
<protein>
    <recommendedName>
        <fullName evidence="5">Serine acetyltransferase</fullName>
        <ecNumber evidence="5">2.3.1.30</ecNumber>
    </recommendedName>
</protein>
<evidence type="ECO:0000256" key="1">
    <source>
        <dbReference type="ARBA" id="ARBA00007274"/>
    </source>
</evidence>
<comment type="catalytic activity">
    <reaction evidence="5">
        <text>L-serine + acetyl-CoA = O-acetyl-L-serine + CoA</text>
        <dbReference type="Rhea" id="RHEA:24560"/>
        <dbReference type="ChEBI" id="CHEBI:33384"/>
        <dbReference type="ChEBI" id="CHEBI:57287"/>
        <dbReference type="ChEBI" id="CHEBI:57288"/>
        <dbReference type="ChEBI" id="CHEBI:58340"/>
        <dbReference type="EC" id="2.3.1.30"/>
    </reaction>
</comment>
<dbReference type="InterPro" id="IPR011004">
    <property type="entry name" value="Trimer_LpxA-like_sf"/>
</dbReference>
<evidence type="ECO:0000256" key="2">
    <source>
        <dbReference type="ARBA" id="ARBA00022679"/>
    </source>
</evidence>
<keyword evidence="3" id="KW-0677">Repeat</keyword>
<dbReference type="InterPro" id="IPR001451">
    <property type="entry name" value="Hexapep"/>
</dbReference>
<proteinExistence type="inferred from homology"/>
<dbReference type="InterPro" id="IPR005881">
    <property type="entry name" value="Ser_O-AcTrfase"/>
</dbReference>
<dbReference type="Proteomes" id="UP001179501">
    <property type="component" value="Chromosome"/>
</dbReference>
<dbReference type="InterPro" id="IPR045304">
    <property type="entry name" value="LbH_SAT"/>
</dbReference>
<dbReference type="EMBL" id="CP116614">
    <property type="protein sequence ID" value="WCG02998.1"/>
    <property type="molecule type" value="Genomic_DNA"/>
</dbReference>
<dbReference type="EC" id="2.3.1.30" evidence="5"/>
<dbReference type="SUPFAM" id="SSF51161">
    <property type="entry name" value="Trimeric LpxA-like enzymes"/>
    <property type="match status" value="1"/>
</dbReference>
<dbReference type="PIRSF" id="PIRSF000441">
    <property type="entry name" value="CysE"/>
    <property type="match status" value="1"/>
</dbReference>
<reference evidence="6" key="1">
    <citation type="submission" date="2023-01" db="EMBL/GenBank/DDBJ databases">
        <title>Phages are important unrecognized players in the ecology of the oral pathogen Porphyromonas gingivalis.</title>
        <authorList>
            <person name="Matrishin C.B."/>
            <person name="Kauffman K.M."/>
        </authorList>
    </citation>
    <scope>NUCLEOTIDE SEQUENCE</scope>
    <source>
        <strain evidence="6">ATCC 49417</strain>
    </source>
</reference>